<evidence type="ECO:0000256" key="1">
    <source>
        <dbReference type="RuleBase" id="RU363044"/>
    </source>
</evidence>
<evidence type="ECO:0000313" key="4">
    <source>
        <dbReference type="EMBL" id="KAE8241865.1"/>
    </source>
</evidence>
<comment type="similarity">
    <text evidence="1">Belongs to the helicase family.</text>
</comment>
<evidence type="ECO:0000256" key="2">
    <source>
        <dbReference type="SAM" id="MobiDB-lite"/>
    </source>
</evidence>
<dbReference type="Pfam" id="PF05970">
    <property type="entry name" value="PIF1"/>
    <property type="match status" value="1"/>
</dbReference>
<feature type="region of interest" description="Disordered" evidence="2">
    <location>
        <begin position="488"/>
        <end position="520"/>
    </location>
</feature>
<name>A0A8T8SK34_9BASI</name>
<comment type="caution">
    <text evidence="4">The sequence shown here is derived from an EMBL/GenBank/DDBJ whole genome shotgun (WGS) entry which is preliminary data.</text>
</comment>
<evidence type="ECO:0000259" key="3">
    <source>
        <dbReference type="Pfam" id="PF05970"/>
    </source>
</evidence>
<dbReference type="GO" id="GO:0006310">
    <property type="term" value="P:DNA recombination"/>
    <property type="evidence" value="ECO:0007669"/>
    <property type="project" value="UniProtKB-KW"/>
</dbReference>
<reference evidence="4" key="1">
    <citation type="submission" date="2016-04" db="EMBL/GenBank/DDBJ databases">
        <authorList>
            <person name="Nguyen H.D."/>
            <person name="Samba Siva P."/>
            <person name="Cullis J."/>
            <person name="Levesque C.A."/>
            <person name="Hambleton S."/>
        </authorList>
    </citation>
    <scope>NUCLEOTIDE SEQUENCE</scope>
    <source>
        <strain evidence="4">DAOMC 236416</strain>
    </source>
</reference>
<dbReference type="Gene3D" id="3.40.50.300">
    <property type="entry name" value="P-loop containing nucleotide triphosphate hydrolases"/>
    <property type="match status" value="1"/>
</dbReference>
<dbReference type="PANTHER" id="PTHR47642">
    <property type="entry name" value="ATP-DEPENDENT DNA HELICASE"/>
    <property type="match status" value="1"/>
</dbReference>
<comment type="cofactor">
    <cofactor evidence="1">
        <name>Mg(2+)</name>
        <dbReference type="ChEBI" id="CHEBI:18420"/>
    </cofactor>
</comment>
<dbReference type="PANTHER" id="PTHR47642:SF5">
    <property type="entry name" value="ATP-DEPENDENT DNA HELICASE"/>
    <property type="match status" value="1"/>
</dbReference>
<evidence type="ECO:0000313" key="5">
    <source>
        <dbReference type="Proteomes" id="UP000077521"/>
    </source>
</evidence>
<dbReference type="InterPro" id="IPR010285">
    <property type="entry name" value="DNA_helicase_pif1-like_DEAD"/>
</dbReference>
<keyword evidence="1" id="KW-0234">DNA repair</keyword>
<keyword evidence="1" id="KW-0227">DNA damage</keyword>
<feature type="domain" description="DNA helicase Pif1-like DEAD-box helicase" evidence="3">
    <location>
        <begin position="9"/>
        <end position="156"/>
    </location>
</feature>
<keyword evidence="1" id="KW-0347">Helicase</keyword>
<gene>
    <name evidence="4" type="ORF">A4X13_0g7226</name>
</gene>
<dbReference type="GO" id="GO:0000723">
    <property type="term" value="P:telomere maintenance"/>
    <property type="evidence" value="ECO:0007669"/>
    <property type="project" value="InterPro"/>
</dbReference>
<keyword evidence="1" id="KW-0067">ATP-binding</keyword>
<dbReference type="InterPro" id="IPR027417">
    <property type="entry name" value="P-loop_NTPase"/>
</dbReference>
<feature type="non-terminal residue" evidence="4">
    <location>
        <position position="1"/>
    </location>
</feature>
<feature type="region of interest" description="Disordered" evidence="2">
    <location>
        <begin position="580"/>
        <end position="600"/>
    </location>
</feature>
<dbReference type="InterPro" id="IPR051055">
    <property type="entry name" value="PIF1_helicase"/>
</dbReference>
<dbReference type="SUPFAM" id="SSF52540">
    <property type="entry name" value="P-loop containing nucleoside triphosphate hydrolases"/>
    <property type="match status" value="2"/>
</dbReference>
<comment type="catalytic activity">
    <reaction evidence="1">
        <text>ATP + H2O = ADP + phosphate + H(+)</text>
        <dbReference type="Rhea" id="RHEA:13065"/>
        <dbReference type="ChEBI" id="CHEBI:15377"/>
        <dbReference type="ChEBI" id="CHEBI:15378"/>
        <dbReference type="ChEBI" id="CHEBI:30616"/>
        <dbReference type="ChEBI" id="CHEBI:43474"/>
        <dbReference type="ChEBI" id="CHEBI:456216"/>
        <dbReference type="EC" id="5.6.2.3"/>
    </reaction>
</comment>
<dbReference type="AlphaFoldDB" id="A0A8T8SK34"/>
<proteinExistence type="inferred from homology"/>
<reference evidence="4" key="2">
    <citation type="journal article" date="2019" name="IMA Fungus">
        <title>Genome sequencing and comparison of five Tilletia species to identify candidate genes for the detection of regulated species infecting wheat.</title>
        <authorList>
            <person name="Nguyen H.D.T."/>
            <person name="Sultana T."/>
            <person name="Kesanakurti P."/>
            <person name="Hambleton S."/>
        </authorList>
    </citation>
    <scope>NUCLEOTIDE SEQUENCE</scope>
    <source>
        <strain evidence="4">DAOMC 236416</strain>
    </source>
</reference>
<dbReference type="GO" id="GO:0043139">
    <property type="term" value="F:5'-3' DNA helicase activity"/>
    <property type="evidence" value="ECO:0007669"/>
    <property type="project" value="UniProtKB-EC"/>
</dbReference>
<dbReference type="Proteomes" id="UP000077521">
    <property type="component" value="Unassembled WGS sequence"/>
</dbReference>
<dbReference type="GO" id="GO:0006281">
    <property type="term" value="P:DNA repair"/>
    <property type="evidence" value="ECO:0007669"/>
    <property type="project" value="UniProtKB-KW"/>
</dbReference>
<dbReference type="EMBL" id="LWDF02000842">
    <property type="protein sequence ID" value="KAE8241865.1"/>
    <property type="molecule type" value="Genomic_DNA"/>
</dbReference>
<protein>
    <recommendedName>
        <fullName evidence="1">ATP-dependent DNA helicase</fullName>
        <ecNumber evidence="1">5.6.2.3</ecNumber>
    </recommendedName>
</protein>
<accession>A0A8T8SK34</accession>
<organism evidence="4 5">
    <name type="scientific">Tilletia indica</name>
    <dbReference type="NCBI Taxonomy" id="43049"/>
    <lineage>
        <taxon>Eukaryota</taxon>
        <taxon>Fungi</taxon>
        <taxon>Dikarya</taxon>
        <taxon>Basidiomycota</taxon>
        <taxon>Ustilaginomycotina</taxon>
        <taxon>Exobasidiomycetes</taxon>
        <taxon>Tilletiales</taxon>
        <taxon>Tilletiaceae</taxon>
        <taxon>Tilletia</taxon>
    </lineage>
</organism>
<keyword evidence="1" id="KW-0547">Nucleotide-binding</keyword>
<feature type="region of interest" description="Disordered" evidence="2">
    <location>
        <begin position="532"/>
        <end position="554"/>
    </location>
</feature>
<dbReference type="GO" id="GO:0016787">
    <property type="term" value="F:hydrolase activity"/>
    <property type="evidence" value="ECO:0007669"/>
    <property type="project" value="UniProtKB-KW"/>
</dbReference>
<dbReference type="GO" id="GO:0005524">
    <property type="term" value="F:ATP binding"/>
    <property type="evidence" value="ECO:0007669"/>
    <property type="project" value="UniProtKB-KW"/>
</dbReference>
<dbReference type="EC" id="5.6.2.3" evidence="1"/>
<dbReference type="CDD" id="cd18809">
    <property type="entry name" value="SF1_C_RecD"/>
    <property type="match status" value="1"/>
</dbReference>
<keyword evidence="5" id="KW-1185">Reference proteome</keyword>
<keyword evidence="1" id="KW-0378">Hydrolase</keyword>
<feature type="compositionally biased region" description="Acidic residues" evidence="2">
    <location>
        <begin position="494"/>
        <end position="515"/>
    </location>
</feature>
<sequence>EIIHQLQRKSGVESVGAVAPTGLAAIAIGGVTMHAWLGISGTEWDEKSPEALARTIDSRPKAKARVEKAKHLVLDEVSYLSGPAFDKLAWVLSLVRKQTGTFGGLHLVATGDFYQLGPIASNRGAEAVPYAFEGLVWEHAFERRFLLEDSFRTRGDPEWTQILAEVRVGRVSEATLEALRAMERPIPGLSENSIPIQICPTRAQVETKNELELNEPGRRFWSWEAVDAGEPGAKLFAECPSPDVLTLRRGAYVVMTKTMPEWKLLNGMLGQVMGVASRRNWQIMVERDEPTYPPRKEEAIQAWGQAYSPEEDKEARRLQLRERIVGVAPRGPKGMSSPDFEWPVVRFSFPASEGGPRNVLMQMARWDAHTFTLGPGGKKGEKSVRRQLPLALGWATTIHKAQGLSASICVVDLRQIFAPGQLYVALSRVSSRDQMQLIGVEALTATVQMLSQPKVDVFQQALEAETWGRTVRQAALSGNTRAIVTLQKHKQREEVEEVDEDDDDDDDDDEEEGDSTDPALFLDVELNDTFFPAVDDEGTEDPTRSEGLEDLSPMKRVRLHDQDSEEWSLEKVPYPMKRKRIFGLPTPGSDTVPNLFTRAR</sequence>
<keyword evidence="1" id="KW-0233">DNA recombination</keyword>